<keyword evidence="2" id="KW-0732">Signal</keyword>
<reference evidence="3 4" key="1">
    <citation type="submission" date="2019-03" db="EMBL/GenBank/DDBJ databases">
        <title>First draft genome of Liparis tanakae, snailfish: a comprehensive survey of snailfish specific genes.</title>
        <authorList>
            <person name="Kim W."/>
            <person name="Song I."/>
            <person name="Jeong J.-H."/>
            <person name="Kim D."/>
            <person name="Kim S."/>
            <person name="Ryu S."/>
            <person name="Song J.Y."/>
            <person name="Lee S.K."/>
        </authorList>
    </citation>
    <scope>NUCLEOTIDE SEQUENCE [LARGE SCALE GENOMIC DNA]</scope>
    <source>
        <tissue evidence="3">Muscle</tissue>
    </source>
</reference>
<evidence type="ECO:0000256" key="1">
    <source>
        <dbReference type="SAM" id="MobiDB-lite"/>
    </source>
</evidence>
<sequence length="369" mass="40353">MLLAISAAVLMHHSVQLVARQPAVDPGSFWSHFPSDRSSCSPLLPVVVLSLVSRLLGYNEKDCLPAGLSSSLKEGRTCLSQCDIFGHQVQHDLTSQLPETSRLCEADCTSVWGTRVLRSRTTLLCPGGGPGIRRRLSVENQPGAPAPFVKSSEAFDSRRGRRSDPRGEPRRCRIKSSAVFVETDERQGFCQAAVPSKAAQPLELGVYGRLIHPMISPSGLNLSVLLAVSSFCFCYSGGCLFSNAAQPAYLLDLYNCVSTLDMEDYDGHSAASILASVKEQEARFEQLTRALEEERRTVTLQLERSNMPPNPPTSQPLAWQQVGMQVGCENLPITGQCLGDIRVLARAQDNAARFCRNRKWHSAPLPVFG</sequence>
<comment type="caution">
    <text evidence="3">The sequence shown here is derived from an EMBL/GenBank/DDBJ whole genome shotgun (WGS) entry which is preliminary data.</text>
</comment>
<evidence type="ECO:0000256" key="2">
    <source>
        <dbReference type="SAM" id="SignalP"/>
    </source>
</evidence>
<dbReference type="OrthoDB" id="3245100at2759"/>
<evidence type="ECO:0000313" key="3">
    <source>
        <dbReference type="EMBL" id="TNN76371.1"/>
    </source>
</evidence>
<feature type="region of interest" description="Disordered" evidence="1">
    <location>
        <begin position="141"/>
        <end position="170"/>
    </location>
</feature>
<feature type="chain" id="PRO_5021320032" evidence="2">
    <location>
        <begin position="20"/>
        <end position="369"/>
    </location>
</feature>
<dbReference type="AlphaFoldDB" id="A0A4Z2IF27"/>
<protein>
    <submittedName>
        <fullName evidence="3">Armadillo repeat protein deleted in velo-cardio-facial syndrome</fullName>
    </submittedName>
</protein>
<feature type="compositionally biased region" description="Basic and acidic residues" evidence="1">
    <location>
        <begin position="153"/>
        <end position="170"/>
    </location>
</feature>
<accession>A0A4Z2IF27</accession>
<proteinExistence type="predicted"/>
<name>A0A4Z2IF27_9TELE</name>
<keyword evidence="4" id="KW-1185">Reference proteome</keyword>
<evidence type="ECO:0000313" key="4">
    <source>
        <dbReference type="Proteomes" id="UP000314294"/>
    </source>
</evidence>
<gene>
    <name evidence="3" type="primary">ARVCF_1</name>
    <name evidence="3" type="ORF">EYF80_013450</name>
</gene>
<feature type="signal peptide" evidence="2">
    <location>
        <begin position="1"/>
        <end position="19"/>
    </location>
</feature>
<dbReference type="Proteomes" id="UP000314294">
    <property type="component" value="Unassembled WGS sequence"/>
</dbReference>
<organism evidence="3 4">
    <name type="scientific">Liparis tanakae</name>
    <name type="common">Tanaka's snailfish</name>
    <dbReference type="NCBI Taxonomy" id="230148"/>
    <lineage>
        <taxon>Eukaryota</taxon>
        <taxon>Metazoa</taxon>
        <taxon>Chordata</taxon>
        <taxon>Craniata</taxon>
        <taxon>Vertebrata</taxon>
        <taxon>Euteleostomi</taxon>
        <taxon>Actinopterygii</taxon>
        <taxon>Neopterygii</taxon>
        <taxon>Teleostei</taxon>
        <taxon>Neoteleostei</taxon>
        <taxon>Acanthomorphata</taxon>
        <taxon>Eupercaria</taxon>
        <taxon>Perciformes</taxon>
        <taxon>Cottioidei</taxon>
        <taxon>Cottales</taxon>
        <taxon>Liparidae</taxon>
        <taxon>Liparis</taxon>
    </lineage>
</organism>
<dbReference type="EMBL" id="SRLO01000094">
    <property type="protein sequence ID" value="TNN76371.1"/>
    <property type="molecule type" value="Genomic_DNA"/>
</dbReference>